<gene>
    <name evidence="1" type="ORF">SDC9_208520</name>
</gene>
<accession>A0A645JAV5</accession>
<evidence type="ECO:0000313" key="1">
    <source>
        <dbReference type="EMBL" id="MPN60788.1"/>
    </source>
</evidence>
<dbReference type="EMBL" id="VSSQ01136509">
    <property type="protein sequence ID" value="MPN60788.1"/>
    <property type="molecule type" value="Genomic_DNA"/>
</dbReference>
<organism evidence="1">
    <name type="scientific">bioreactor metagenome</name>
    <dbReference type="NCBI Taxonomy" id="1076179"/>
    <lineage>
        <taxon>unclassified sequences</taxon>
        <taxon>metagenomes</taxon>
        <taxon>ecological metagenomes</taxon>
    </lineage>
</organism>
<comment type="caution">
    <text evidence="1">The sequence shown here is derived from an EMBL/GenBank/DDBJ whole genome shotgun (WGS) entry which is preliminary data.</text>
</comment>
<protein>
    <submittedName>
        <fullName evidence="1">Uncharacterized protein</fullName>
    </submittedName>
</protein>
<proteinExistence type="predicted"/>
<sequence>MVLYLAISPEAVFSPIPGTPGILSELSPIRAFKSTRLAGGKLYFSQKACSSKHSVLGEDRLLVVSKTLVLPEMSWRLSRSPVTILHSIPSLSQRRDTVPMTSSASKPSAVTWRTRMAERISFKTGSCAASSSGMPLRVALYCS</sequence>
<name>A0A645JAV5_9ZZZZ</name>
<dbReference type="AlphaFoldDB" id="A0A645JAV5"/>
<reference evidence="1" key="1">
    <citation type="submission" date="2019-08" db="EMBL/GenBank/DDBJ databases">
        <authorList>
            <person name="Kucharzyk K."/>
            <person name="Murdoch R.W."/>
            <person name="Higgins S."/>
            <person name="Loffler F."/>
        </authorList>
    </citation>
    <scope>NUCLEOTIDE SEQUENCE</scope>
</reference>